<evidence type="ECO:0000256" key="4">
    <source>
        <dbReference type="ARBA" id="ARBA00022490"/>
    </source>
</evidence>
<keyword evidence="8" id="KW-0067">ATP-binding</keyword>
<dbReference type="PANTHER" id="PTHR33540">
    <property type="entry name" value="TRNA THREONYLCARBAMOYLADENOSINE BIOSYNTHESIS PROTEIN TSAE"/>
    <property type="match status" value="1"/>
</dbReference>
<dbReference type="GO" id="GO:0005524">
    <property type="term" value="F:ATP binding"/>
    <property type="evidence" value="ECO:0007669"/>
    <property type="project" value="UniProtKB-KW"/>
</dbReference>
<gene>
    <name evidence="11" type="ORF">EZS27_029832</name>
</gene>
<comment type="caution">
    <text evidence="11">The sequence shown here is derived from an EMBL/GenBank/DDBJ whole genome shotgun (WGS) entry which is preliminary data.</text>
</comment>
<dbReference type="AlphaFoldDB" id="A0A5J4QFW2"/>
<proteinExistence type="inferred from homology"/>
<dbReference type="GO" id="GO:0005737">
    <property type="term" value="C:cytoplasm"/>
    <property type="evidence" value="ECO:0007669"/>
    <property type="project" value="UniProtKB-SubCell"/>
</dbReference>
<organism evidence="11">
    <name type="scientific">termite gut metagenome</name>
    <dbReference type="NCBI Taxonomy" id="433724"/>
    <lineage>
        <taxon>unclassified sequences</taxon>
        <taxon>metagenomes</taxon>
        <taxon>organismal metagenomes</taxon>
    </lineage>
</organism>
<keyword evidence="9" id="KW-0460">Magnesium</keyword>
<keyword evidence="5" id="KW-0819">tRNA processing</keyword>
<comment type="similarity">
    <text evidence="2">Belongs to the TsaE family.</text>
</comment>
<dbReference type="GO" id="GO:0002949">
    <property type="term" value="P:tRNA threonylcarbamoyladenosine modification"/>
    <property type="evidence" value="ECO:0007669"/>
    <property type="project" value="InterPro"/>
</dbReference>
<evidence type="ECO:0000256" key="8">
    <source>
        <dbReference type="ARBA" id="ARBA00022840"/>
    </source>
</evidence>
<keyword evidence="7" id="KW-0547">Nucleotide-binding</keyword>
<evidence type="ECO:0000256" key="5">
    <source>
        <dbReference type="ARBA" id="ARBA00022694"/>
    </source>
</evidence>
<sequence length="147" mass="16892">MQAHSINTVMNIPILNLEQLPAATRQFIGEMGDNTVFAFYGKMGVGKTTFIKAICEELGVTEVINSPTFAIVNEYRSEKTGELIYHFDFYRIKKLEEVYDMGYEDYFYSGARCFIEWPELVEELLPEDAVRISIEEQEHGARLVCSK</sequence>
<evidence type="ECO:0000256" key="3">
    <source>
        <dbReference type="ARBA" id="ARBA00019010"/>
    </source>
</evidence>
<reference evidence="11" key="1">
    <citation type="submission" date="2019-03" db="EMBL/GenBank/DDBJ databases">
        <title>Single cell metagenomics reveals metabolic interactions within the superorganism composed of flagellate Streblomastix strix and complex community of Bacteroidetes bacteria on its surface.</title>
        <authorList>
            <person name="Treitli S.C."/>
            <person name="Kolisko M."/>
            <person name="Husnik F."/>
            <person name="Keeling P."/>
            <person name="Hampl V."/>
        </authorList>
    </citation>
    <scope>NUCLEOTIDE SEQUENCE</scope>
    <source>
        <strain evidence="11">STM</strain>
    </source>
</reference>
<evidence type="ECO:0000256" key="1">
    <source>
        <dbReference type="ARBA" id="ARBA00004496"/>
    </source>
</evidence>
<protein>
    <recommendedName>
        <fullName evidence="3">tRNA threonylcarbamoyladenosine biosynthesis protein TsaE</fullName>
    </recommendedName>
    <alternativeName>
        <fullName evidence="10">t(6)A37 threonylcarbamoyladenosine biosynthesis protein TsaE</fullName>
    </alternativeName>
</protein>
<dbReference type="InterPro" id="IPR003442">
    <property type="entry name" value="T6A_TsaE"/>
</dbReference>
<dbReference type="SUPFAM" id="SSF52540">
    <property type="entry name" value="P-loop containing nucleoside triphosphate hydrolases"/>
    <property type="match status" value="1"/>
</dbReference>
<keyword evidence="4" id="KW-0963">Cytoplasm</keyword>
<dbReference type="NCBIfam" id="TIGR00150">
    <property type="entry name" value="T6A_YjeE"/>
    <property type="match status" value="1"/>
</dbReference>
<accession>A0A5J4QFW2</accession>
<evidence type="ECO:0000256" key="6">
    <source>
        <dbReference type="ARBA" id="ARBA00022723"/>
    </source>
</evidence>
<name>A0A5J4QFW2_9ZZZZ</name>
<comment type="subcellular location">
    <subcellularLocation>
        <location evidence="1">Cytoplasm</location>
    </subcellularLocation>
</comment>
<dbReference type="Pfam" id="PF02367">
    <property type="entry name" value="TsaE"/>
    <property type="match status" value="1"/>
</dbReference>
<evidence type="ECO:0000256" key="9">
    <source>
        <dbReference type="ARBA" id="ARBA00022842"/>
    </source>
</evidence>
<dbReference type="Gene3D" id="3.40.50.300">
    <property type="entry name" value="P-loop containing nucleotide triphosphate hydrolases"/>
    <property type="match status" value="1"/>
</dbReference>
<evidence type="ECO:0000256" key="7">
    <source>
        <dbReference type="ARBA" id="ARBA00022741"/>
    </source>
</evidence>
<dbReference type="GO" id="GO:0046872">
    <property type="term" value="F:metal ion binding"/>
    <property type="evidence" value="ECO:0007669"/>
    <property type="project" value="UniProtKB-KW"/>
</dbReference>
<keyword evidence="6" id="KW-0479">Metal-binding</keyword>
<dbReference type="InterPro" id="IPR027417">
    <property type="entry name" value="P-loop_NTPase"/>
</dbReference>
<dbReference type="EMBL" id="SNRY01003603">
    <property type="protein sequence ID" value="KAA6320392.1"/>
    <property type="molecule type" value="Genomic_DNA"/>
</dbReference>
<evidence type="ECO:0000313" key="11">
    <source>
        <dbReference type="EMBL" id="KAA6320392.1"/>
    </source>
</evidence>
<evidence type="ECO:0000256" key="2">
    <source>
        <dbReference type="ARBA" id="ARBA00007599"/>
    </source>
</evidence>
<dbReference type="PANTHER" id="PTHR33540:SF2">
    <property type="entry name" value="TRNA THREONYLCARBAMOYLADENOSINE BIOSYNTHESIS PROTEIN TSAE"/>
    <property type="match status" value="1"/>
</dbReference>
<evidence type="ECO:0000256" key="10">
    <source>
        <dbReference type="ARBA" id="ARBA00032441"/>
    </source>
</evidence>